<dbReference type="Pfam" id="PF09084">
    <property type="entry name" value="NMT1"/>
    <property type="match status" value="1"/>
</dbReference>
<dbReference type="SUPFAM" id="SSF53850">
    <property type="entry name" value="Periplasmic binding protein-like II"/>
    <property type="match status" value="1"/>
</dbReference>
<evidence type="ECO:0000256" key="1">
    <source>
        <dbReference type="SAM" id="SignalP"/>
    </source>
</evidence>
<organism evidence="3 4">
    <name type="scientific">Suttonella ornithocola</name>
    <dbReference type="NCBI Taxonomy" id="279832"/>
    <lineage>
        <taxon>Bacteria</taxon>
        <taxon>Pseudomonadati</taxon>
        <taxon>Pseudomonadota</taxon>
        <taxon>Gammaproteobacteria</taxon>
        <taxon>Cardiobacteriales</taxon>
        <taxon>Cardiobacteriaceae</taxon>
        <taxon>Suttonella</taxon>
    </lineage>
</organism>
<name>A0A380MTA3_9GAMM</name>
<evidence type="ECO:0000313" key="4">
    <source>
        <dbReference type="Proteomes" id="UP000254601"/>
    </source>
</evidence>
<dbReference type="RefSeq" id="WP_072576881.1">
    <property type="nucleotide sequence ID" value="NZ_LWHB01000111.1"/>
</dbReference>
<dbReference type="Gene3D" id="3.40.190.10">
    <property type="entry name" value="Periplasmic binding protein-like II"/>
    <property type="match status" value="2"/>
</dbReference>
<dbReference type="InterPro" id="IPR027939">
    <property type="entry name" value="NMT1/THI5"/>
</dbReference>
<accession>A0A380MTA3</accession>
<sequence length="307" mass="34519">MKKLLILSAIWMSSAQGADKLNLMLDWFINPNHAAIIVAKQKGYFKKYDLDVDIEEPSDPSIPPKMVSADKVDLAVSYQPQLYLQHAEKLPVSRVGTLISTPLNTLIVKADSSIKTIADLKDKRIGYSVAGIDEAMLKPVLATGGLTLDDVKLVNVNFSLSPAVMSGQVDAVIGGYRNFELYEMKSHGKPGRAFYLEEHGIPAYDELILIANNNKRNDPRYRRFNEALEDATQYILNHPEDAWKSYISYKKDLNDDTNRSTWTETLPRLALRPAALDTNRYRRYGEFMQSIGLLNDVPNISEIAIEP</sequence>
<evidence type="ECO:0000259" key="2">
    <source>
        <dbReference type="Pfam" id="PF09084"/>
    </source>
</evidence>
<dbReference type="GO" id="GO:0009228">
    <property type="term" value="P:thiamine biosynthetic process"/>
    <property type="evidence" value="ECO:0007669"/>
    <property type="project" value="InterPro"/>
</dbReference>
<keyword evidence="4" id="KW-1185">Reference proteome</keyword>
<dbReference type="InterPro" id="IPR015168">
    <property type="entry name" value="SsuA/THI5"/>
</dbReference>
<dbReference type="PANTHER" id="PTHR31528:SF3">
    <property type="entry name" value="THIAMINE BIOSYNTHESIS PROTEIN HI_0357-RELATED"/>
    <property type="match status" value="1"/>
</dbReference>
<proteinExistence type="predicted"/>
<keyword evidence="1" id="KW-0732">Signal</keyword>
<dbReference type="Proteomes" id="UP000254601">
    <property type="component" value="Unassembled WGS sequence"/>
</dbReference>
<feature type="signal peptide" evidence="1">
    <location>
        <begin position="1"/>
        <end position="17"/>
    </location>
</feature>
<reference evidence="3 4" key="1">
    <citation type="submission" date="2018-06" db="EMBL/GenBank/DDBJ databases">
        <authorList>
            <consortium name="Pathogen Informatics"/>
            <person name="Doyle S."/>
        </authorList>
    </citation>
    <scope>NUCLEOTIDE SEQUENCE [LARGE SCALE GENOMIC DNA]</scope>
    <source>
        <strain evidence="3 4">NCTC13337</strain>
    </source>
</reference>
<dbReference type="AlphaFoldDB" id="A0A380MTA3"/>
<feature type="chain" id="PRO_5016773047" evidence="1">
    <location>
        <begin position="18"/>
        <end position="307"/>
    </location>
</feature>
<protein>
    <submittedName>
        <fullName evidence="3">Thiamine biosynthesis protein HI_0357</fullName>
    </submittedName>
</protein>
<gene>
    <name evidence="3" type="ORF">NCTC13337_01407</name>
</gene>
<dbReference type="PANTHER" id="PTHR31528">
    <property type="entry name" value="4-AMINO-5-HYDROXYMETHYL-2-METHYLPYRIMIDINE PHOSPHATE SYNTHASE THI11-RELATED"/>
    <property type="match status" value="1"/>
</dbReference>
<feature type="domain" description="SsuA/THI5-like" evidence="2">
    <location>
        <begin position="30"/>
        <end position="242"/>
    </location>
</feature>
<evidence type="ECO:0000313" key="3">
    <source>
        <dbReference type="EMBL" id="SUO95508.1"/>
    </source>
</evidence>
<dbReference type="EMBL" id="UHIC01000001">
    <property type="protein sequence ID" value="SUO95508.1"/>
    <property type="molecule type" value="Genomic_DNA"/>
</dbReference>
<dbReference type="OrthoDB" id="5348911at2"/>